<evidence type="ECO:0000313" key="2">
    <source>
        <dbReference type="Proteomes" id="UP000186905"/>
    </source>
</evidence>
<evidence type="ECO:0008006" key="3">
    <source>
        <dbReference type="Google" id="ProtNLM"/>
    </source>
</evidence>
<dbReference type="InterPro" id="IPR016907">
    <property type="entry name" value="UCP029033"/>
</dbReference>
<dbReference type="PANTHER" id="PTHR34387">
    <property type="entry name" value="SLR1258 PROTEIN"/>
    <property type="match status" value="1"/>
</dbReference>
<proteinExistence type="predicted"/>
<dbReference type="EMBL" id="MJIL01000056">
    <property type="protein sequence ID" value="OLQ78350.1"/>
    <property type="molecule type" value="Genomic_DNA"/>
</dbReference>
<dbReference type="AlphaFoldDB" id="A0A1Q9GTE2"/>
<dbReference type="PIRSF" id="PIRSF029033">
    <property type="entry name" value="UCP029033"/>
    <property type="match status" value="1"/>
</dbReference>
<dbReference type="STRING" id="1903952.BIT28_00210"/>
<gene>
    <name evidence="1" type="ORF">BIT28_00210</name>
</gene>
<dbReference type="PROSITE" id="PS51257">
    <property type="entry name" value="PROKAR_LIPOPROTEIN"/>
    <property type="match status" value="1"/>
</dbReference>
<protein>
    <recommendedName>
        <fullName evidence="3">SIMPL domain-containing protein</fullName>
    </recommendedName>
</protein>
<dbReference type="Pfam" id="PF04402">
    <property type="entry name" value="SIMPL"/>
    <property type="match status" value="1"/>
</dbReference>
<sequence>MNKQVLGIVLGGVLVALGLGSCGYFIGQTMYNAKVAMNIAEVKGLAEQRVESDIANWQLRFSISSKNKQDIPALYQQAEAQQQEIMAILKANGFTGDEIEIGLIEYKYYEYRNDSQTVVDQDHELEGMISLETTKVRDVATVRGEVNKLVAKGYNITNYAPTYRFTQLNDIKPEMLKAATTNARIAANEFAANAGVAVGGIRSARQGNFSITDAGEEYGDRHKIEKDVRVVTRIEFYLTE</sequence>
<reference evidence="1 2" key="1">
    <citation type="submission" date="2016-09" db="EMBL/GenBank/DDBJ databases">
        <title>Photobacterium proteolyticum sp. nov. a protease producing bacterium isolated from ocean sediments of Laizhou Bay.</title>
        <authorList>
            <person name="Li Y."/>
        </authorList>
    </citation>
    <scope>NUCLEOTIDE SEQUENCE [LARGE SCALE GENOMIC DNA]</scope>
    <source>
        <strain evidence="1 2">13-12</strain>
    </source>
</reference>
<dbReference type="InterPro" id="IPR052022">
    <property type="entry name" value="26kDa_periplasmic_antigen"/>
</dbReference>
<dbReference type="Proteomes" id="UP000186905">
    <property type="component" value="Unassembled WGS sequence"/>
</dbReference>
<accession>A0A1Q9GTE2</accession>
<comment type="caution">
    <text evidence="1">The sequence shown here is derived from an EMBL/GenBank/DDBJ whole genome shotgun (WGS) entry which is preliminary data.</text>
</comment>
<dbReference type="GO" id="GO:0006974">
    <property type="term" value="P:DNA damage response"/>
    <property type="evidence" value="ECO:0007669"/>
    <property type="project" value="TreeGrafter"/>
</dbReference>
<dbReference type="RefSeq" id="WP_075763202.1">
    <property type="nucleotide sequence ID" value="NZ_MJIL01000056.1"/>
</dbReference>
<dbReference type="PANTHER" id="PTHR34387:SF2">
    <property type="entry name" value="SLR1258 PROTEIN"/>
    <property type="match status" value="1"/>
</dbReference>
<name>A0A1Q9GTE2_9GAMM</name>
<dbReference type="InterPro" id="IPR007497">
    <property type="entry name" value="SIMPL/DUF541"/>
</dbReference>
<keyword evidence="2" id="KW-1185">Reference proteome</keyword>
<evidence type="ECO:0000313" key="1">
    <source>
        <dbReference type="EMBL" id="OLQ78350.1"/>
    </source>
</evidence>
<organism evidence="1 2">
    <name type="scientific">Photobacterium proteolyticum</name>
    <dbReference type="NCBI Taxonomy" id="1903952"/>
    <lineage>
        <taxon>Bacteria</taxon>
        <taxon>Pseudomonadati</taxon>
        <taxon>Pseudomonadota</taxon>
        <taxon>Gammaproteobacteria</taxon>
        <taxon>Vibrionales</taxon>
        <taxon>Vibrionaceae</taxon>
        <taxon>Photobacterium</taxon>
    </lineage>
</organism>
<dbReference type="OrthoDB" id="9806540at2"/>